<dbReference type="AlphaFoldDB" id="I7GJZ7"/>
<sequence>MSSTGAWPMYLLPCCLRSKTLVTHRGPVELSSGPEHPWCDVTVQPVNGHLGPRTAYSLTESWGPSEM</sequence>
<protein>
    <submittedName>
        <fullName evidence="1">Macaca fascicularis brain cDNA, clone: QorA-10609</fullName>
    </submittedName>
</protein>
<evidence type="ECO:0000313" key="1">
    <source>
        <dbReference type="EMBL" id="BAE87918.1"/>
    </source>
</evidence>
<reference evidence="1" key="1">
    <citation type="journal article" date="2007" name="PLoS Biol.">
        <title>Rate of evolution in brain-expressed genes in humans and other primates.</title>
        <authorList>
            <person name="Wang H.-Y."/>
            <person name="Chien H.-C."/>
            <person name="Osada N."/>
            <person name="Hashimoto K."/>
            <person name="Sugano S."/>
            <person name="Gojobori T."/>
            <person name="Chou C.-K."/>
            <person name="Tsai S.-F."/>
            <person name="Wu C.-I."/>
            <person name="Shen C.-K.J."/>
        </authorList>
    </citation>
    <scope>NUCLEOTIDE SEQUENCE</scope>
</reference>
<dbReference type="EMBL" id="AB170855">
    <property type="protein sequence ID" value="BAE87918.1"/>
    <property type="molecule type" value="mRNA"/>
</dbReference>
<accession>I7GJZ7</accession>
<name>I7GJZ7_MACFA</name>
<organism evidence="1">
    <name type="scientific">Macaca fascicularis</name>
    <name type="common">Crab-eating macaque</name>
    <name type="synonym">Cynomolgus monkey</name>
    <dbReference type="NCBI Taxonomy" id="9541"/>
    <lineage>
        <taxon>Eukaryota</taxon>
        <taxon>Metazoa</taxon>
        <taxon>Chordata</taxon>
        <taxon>Craniata</taxon>
        <taxon>Vertebrata</taxon>
        <taxon>Euteleostomi</taxon>
        <taxon>Mammalia</taxon>
        <taxon>Eutheria</taxon>
        <taxon>Euarchontoglires</taxon>
        <taxon>Primates</taxon>
        <taxon>Haplorrhini</taxon>
        <taxon>Catarrhini</taxon>
        <taxon>Cercopithecidae</taxon>
        <taxon>Cercopithecinae</taxon>
        <taxon>Macaca</taxon>
    </lineage>
</organism>
<proteinExistence type="evidence at transcript level"/>